<name>A0ABR7T563_HELCL</name>
<dbReference type="EMBL" id="JACVHF010000007">
    <property type="protein sequence ID" value="MBC9784701.1"/>
    <property type="molecule type" value="Genomic_DNA"/>
</dbReference>
<evidence type="ECO:0000313" key="3">
    <source>
        <dbReference type="Proteomes" id="UP000617402"/>
    </source>
</evidence>
<evidence type="ECO:0000313" key="2">
    <source>
        <dbReference type="EMBL" id="MBC9784701.1"/>
    </source>
</evidence>
<sequence length="143" mass="16479">MDSILERCAGLEVHHETVVACILAGPLNPSPKPQTRTFETTTEELIELGQWLMDNERTHVVMESTGVYWKPVWNILEAYDFTLLLANAHHVKSLPGRKTDVNDAEWTRQIASLRSDRKQFCPIRGNTRVEDLTHYRKKLVHDT</sequence>
<organism evidence="2 3">
    <name type="scientific">Heliobacterium chlorum</name>
    <dbReference type="NCBI Taxonomy" id="2698"/>
    <lineage>
        <taxon>Bacteria</taxon>
        <taxon>Bacillati</taxon>
        <taxon>Bacillota</taxon>
        <taxon>Clostridia</taxon>
        <taxon>Eubacteriales</taxon>
        <taxon>Heliobacteriaceae</taxon>
        <taxon>Heliobacterium</taxon>
    </lineage>
</organism>
<proteinExistence type="predicted"/>
<keyword evidence="3" id="KW-1185">Reference proteome</keyword>
<reference evidence="2 3" key="1">
    <citation type="submission" date="2020-07" db="EMBL/GenBank/DDBJ databases">
        <title>Draft whole-genome sequence of Heliobacterium chlorum DSM 3682, type strain.</title>
        <authorList>
            <person name="Kyndt J.A."/>
            <person name="Meyer T.E."/>
            <person name="Imhoff J.F."/>
        </authorList>
    </citation>
    <scope>NUCLEOTIDE SEQUENCE [LARGE SCALE GENOMIC DNA]</scope>
    <source>
        <strain evidence="2 3">DSM 3682</strain>
    </source>
</reference>
<evidence type="ECO:0000259" key="1">
    <source>
        <dbReference type="Pfam" id="PF01548"/>
    </source>
</evidence>
<dbReference type="InterPro" id="IPR002525">
    <property type="entry name" value="Transp_IS110-like_N"/>
</dbReference>
<gene>
    <name evidence="2" type="ORF">H1S01_09280</name>
</gene>
<dbReference type="PANTHER" id="PTHR33055">
    <property type="entry name" value="TRANSPOSASE FOR INSERTION SEQUENCE ELEMENT IS1111A"/>
    <property type="match status" value="1"/>
</dbReference>
<dbReference type="PANTHER" id="PTHR33055:SF17">
    <property type="entry name" value="THIRD ORF IN TRANSPOSON ISC1491"/>
    <property type="match status" value="1"/>
</dbReference>
<comment type="caution">
    <text evidence="2">The sequence shown here is derived from an EMBL/GenBank/DDBJ whole genome shotgun (WGS) entry which is preliminary data.</text>
</comment>
<dbReference type="Proteomes" id="UP000617402">
    <property type="component" value="Unassembled WGS sequence"/>
</dbReference>
<dbReference type="RefSeq" id="WP_188039911.1">
    <property type="nucleotide sequence ID" value="NZ_JACVHF010000007.1"/>
</dbReference>
<dbReference type="Pfam" id="PF01548">
    <property type="entry name" value="DEDD_Tnp_IS110"/>
    <property type="match status" value="1"/>
</dbReference>
<protein>
    <submittedName>
        <fullName evidence="2">Transposase</fullName>
    </submittedName>
</protein>
<feature type="domain" description="Transposase IS110-like N-terminal" evidence="1">
    <location>
        <begin position="9"/>
        <end position="142"/>
    </location>
</feature>
<accession>A0ABR7T563</accession>
<dbReference type="InterPro" id="IPR047650">
    <property type="entry name" value="Transpos_IS110"/>
</dbReference>